<gene>
    <name evidence="1" type="ORF">RHMOL_Rhmol01G0012100</name>
</gene>
<name>A0ACC0PYD3_RHOML</name>
<comment type="caution">
    <text evidence="1">The sequence shown here is derived from an EMBL/GenBank/DDBJ whole genome shotgun (WGS) entry which is preliminary data.</text>
</comment>
<sequence length="317" mass="35168">MKGYEILGFLGILRECIKVISKNGKLIATITTISILLNSLLLLAKSSSTRPAMSDLFSQETLLSVSNPNTTNITFKRIAKDVQIIIGFDFLYFLPSLAISLFAFVTTVLASVVAYSDRNLSFADFLWRIPKLCFRTLVTTFHLILLSTGYLGLLLILLISLVILCIDHPLVLVPIIITLGFLAFVFYMYLAVVWDMASVISVIEKSCYGIQAIGKAEGIVKGKRLHGFTLSLLCTIVTAIISQSFKVRPNQQSLSTQIICGFFATAFNCLVEMVYLLSYTVLYFQCKELHGEEVELEGSLEYGKIPDKEAAQGQVRV</sequence>
<protein>
    <submittedName>
        <fullName evidence="1">Uncharacterized protein</fullName>
    </submittedName>
</protein>
<evidence type="ECO:0000313" key="1">
    <source>
        <dbReference type="EMBL" id="KAI8570164.1"/>
    </source>
</evidence>
<organism evidence="1 2">
    <name type="scientific">Rhododendron molle</name>
    <name type="common">Chinese azalea</name>
    <name type="synonym">Azalea mollis</name>
    <dbReference type="NCBI Taxonomy" id="49168"/>
    <lineage>
        <taxon>Eukaryota</taxon>
        <taxon>Viridiplantae</taxon>
        <taxon>Streptophyta</taxon>
        <taxon>Embryophyta</taxon>
        <taxon>Tracheophyta</taxon>
        <taxon>Spermatophyta</taxon>
        <taxon>Magnoliopsida</taxon>
        <taxon>eudicotyledons</taxon>
        <taxon>Gunneridae</taxon>
        <taxon>Pentapetalae</taxon>
        <taxon>asterids</taxon>
        <taxon>Ericales</taxon>
        <taxon>Ericaceae</taxon>
        <taxon>Ericoideae</taxon>
        <taxon>Rhodoreae</taxon>
        <taxon>Rhododendron</taxon>
    </lineage>
</organism>
<dbReference type="Proteomes" id="UP001062846">
    <property type="component" value="Chromosome 1"/>
</dbReference>
<accession>A0ACC0PYD3</accession>
<proteinExistence type="predicted"/>
<reference evidence="1" key="1">
    <citation type="submission" date="2022-02" db="EMBL/GenBank/DDBJ databases">
        <title>Plant Genome Project.</title>
        <authorList>
            <person name="Zhang R.-G."/>
        </authorList>
    </citation>
    <scope>NUCLEOTIDE SEQUENCE</scope>
    <source>
        <strain evidence="1">AT1</strain>
    </source>
</reference>
<keyword evidence="2" id="KW-1185">Reference proteome</keyword>
<dbReference type="EMBL" id="CM046388">
    <property type="protein sequence ID" value="KAI8570164.1"/>
    <property type="molecule type" value="Genomic_DNA"/>
</dbReference>
<evidence type="ECO:0000313" key="2">
    <source>
        <dbReference type="Proteomes" id="UP001062846"/>
    </source>
</evidence>